<accession>A0A1F6V6G5</accession>
<gene>
    <name evidence="2" type="ORF">A2642_03020</name>
</gene>
<proteinExistence type="predicted"/>
<feature type="transmembrane region" description="Helical" evidence="1">
    <location>
        <begin position="119"/>
        <end position="139"/>
    </location>
</feature>
<feature type="transmembrane region" description="Helical" evidence="1">
    <location>
        <begin position="145"/>
        <end position="162"/>
    </location>
</feature>
<dbReference type="EMBL" id="MFTJ01000028">
    <property type="protein sequence ID" value="OGI65331.1"/>
    <property type="molecule type" value="Genomic_DNA"/>
</dbReference>
<name>A0A1F6V6G5_9BACT</name>
<comment type="caution">
    <text evidence="2">The sequence shown here is derived from an EMBL/GenBank/DDBJ whole genome shotgun (WGS) entry which is preliminary data.</text>
</comment>
<keyword evidence="1" id="KW-1133">Transmembrane helix</keyword>
<evidence type="ECO:0000313" key="3">
    <source>
        <dbReference type="Proteomes" id="UP000178700"/>
    </source>
</evidence>
<reference evidence="2 3" key="1">
    <citation type="journal article" date="2016" name="Nat. Commun.">
        <title>Thousands of microbial genomes shed light on interconnected biogeochemical processes in an aquifer system.</title>
        <authorList>
            <person name="Anantharaman K."/>
            <person name="Brown C.T."/>
            <person name="Hug L.A."/>
            <person name="Sharon I."/>
            <person name="Castelle C.J."/>
            <person name="Probst A.J."/>
            <person name="Thomas B.C."/>
            <person name="Singh A."/>
            <person name="Wilkins M.J."/>
            <person name="Karaoz U."/>
            <person name="Brodie E.L."/>
            <person name="Williams K.H."/>
            <person name="Hubbard S.S."/>
            <person name="Banfield J.F."/>
        </authorList>
    </citation>
    <scope>NUCLEOTIDE SEQUENCE [LARGE SCALE GENOMIC DNA]</scope>
</reference>
<keyword evidence="1" id="KW-0812">Transmembrane</keyword>
<organism evidence="2 3">
    <name type="scientific">Candidatus Nomurabacteria bacterium RIFCSPHIGHO2_01_FULL_39_10</name>
    <dbReference type="NCBI Taxonomy" id="1801733"/>
    <lineage>
        <taxon>Bacteria</taxon>
        <taxon>Candidatus Nomuraibacteriota</taxon>
    </lineage>
</organism>
<keyword evidence="1" id="KW-0472">Membrane</keyword>
<sequence>MNWTKLIYVLIIVLLYTPMVFLGANVFFPKYTGADSYYHYEYNDCYQKYPASAFEKASTQEQEQIAQKQATCQKEQQQTQQTFEQAKQQYEGTKYIFVIAFNLIILLIALFLPKLQDSVTMGLFLSSIVTTFGATIQYFNSKSKIGFIALVITFFLTLYFINRKKDTFVDWKEKK</sequence>
<protein>
    <submittedName>
        <fullName evidence="2">Uncharacterized protein</fullName>
    </submittedName>
</protein>
<dbReference type="AlphaFoldDB" id="A0A1F6V6G5"/>
<dbReference type="Proteomes" id="UP000178700">
    <property type="component" value="Unassembled WGS sequence"/>
</dbReference>
<evidence type="ECO:0000313" key="2">
    <source>
        <dbReference type="EMBL" id="OGI65331.1"/>
    </source>
</evidence>
<feature type="transmembrane region" description="Helical" evidence="1">
    <location>
        <begin position="95"/>
        <end position="112"/>
    </location>
</feature>
<evidence type="ECO:0000256" key="1">
    <source>
        <dbReference type="SAM" id="Phobius"/>
    </source>
</evidence>
<feature type="transmembrane region" description="Helical" evidence="1">
    <location>
        <begin position="7"/>
        <end position="28"/>
    </location>
</feature>